<reference evidence="1" key="1">
    <citation type="submission" date="2020-06" db="EMBL/GenBank/DDBJ databases">
        <title>WGS assembly of Ceratodon purpureus strain R40.</title>
        <authorList>
            <person name="Carey S.B."/>
            <person name="Jenkins J."/>
            <person name="Shu S."/>
            <person name="Lovell J.T."/>
            <person name="Sreedasyam A."/>
            <person name="Maumus F."/>
            <person name="Tiley G.P."/>
            <person name="Fernandez-Pozo N."/>
            <person name="Barry K."/>
            <person name="Chen C."/>
            <person name="Wang M."/>
            <person name="Lipzen A."/>
            <person name="Daum C."/>
            <person name="Saski C.A."/>
            <person name="Payton A.C."/>
            <person name="Mcbreen J.C."/>
            <person name="Conrad R.E."/>
            <person name="Kollar L.M."/>
            <person name="Olsson S."/>
            <person name="Huttunen S."/>
            <person name="Landis J.B."/>
            <person name="Wickett N.J."/>
            <person name="Johnson M.G."/>
            <person name="Rensing S.A."/>
            <person name="Grimwood J."/>
            <person name="Schmutz J."/>
            <person name="Mcdaniel S.F."/>
        </authorList>
    </citation>
    <scope>NUCLEOTIDE SEQUENCE</scope>
    <source>
        <strain evidence="1">R40</strain>
    </source>
</reference>
<evidence type="ECO:0000313" key="1">
    <source>
        <dbReference type="EMBL" id="KAG0559101.1"/>
    </source>
</evidence>
<protein>
    <submittedName>
        <fullName evidence="1">Uncharacterized protein</fullName>
    </submittedName>
</protein>
<comment type="caution">
    <text evidence="1">The sequence shown here is derived from an EMBL/GenBank/DDBJ whole genome shotgun (WGS) entry which is preliminary data.</text>
</comment>
<accession>A0A8T0GI62</accession>
<dbReference type="Proteomes" id="UP000822688">
    <property type="component" value="Chromosome 10"/>
</dbReference>
<dbReference type="EMBL" id="CM026431">
    <property type="protein sequence ID" value="KAG0559101.1"/>
    <property type="molecule type" value="Genomic_DNA"/>
</dbReference>
<organism evidence="1 2">
    <name type="scientific">Ceratodon purpureus</name>
    <name type="common">Fire moss</name>
    <name type="synonym">Dicranum purpureum</name>
    <dbReference type="NCBI Taxonomy" id="3225"/>
    <lineage>
        <taxon>Eukaryota</taxon>
        <taxon>Viridiplantae</taxon>
        <taxon>Streptophyta</taxon>
        <taxon>Embryophyta</taxon>
        <taxon>Bryophyta</taxon>
        <taxon>Bryophytina</taxon>
        <taxon>Bryopsida</taxon>
        <taxon>Dicranidae</taxon>
        <taxon>Pseudoditrichales</taxon>
        <taxon>Ditrichaceae</taxon>
        <taxon>Ceratodon</taxon>
    </lineage>
</organism>
<evidence type="ECO:0000313" key="2">
    <source>
        <dbReference type="Proteomes" id="UP000822688"/>
    </source>
</evidence>
<name>A0A8T0GI62_CERPU</name>
<keyword evidence="2" id="KW-1185">Reference proteome</keyword>
<dbReference type="AlphaFoldDB" id="A0A8T0GI62"/>
<gene>
    <name evidence="1" type="ORF">KC19_10G079500</name>
</gene>
<proteinExistence type="predicted"/>
<sequence length="67" mass="7891">MRDQSFRMYHRIRVTGQPLSMRTKVTILHKPEEAFSNKVLFVLQSPFVRFNSKTLLPLRCIAHCNCV</sequence>